<name>A9ABA4_METM6</name>
<dbReference type="STRING" id="444158.MmarC6_1816"/>
<dbReference type="HOGENOM" id="CLU_083802_0_0_2"/>
<sequence>MFFEKYIKEPLQYSLSDYSKVLKGGIIFGMGLLLSLLGIILFLQYFNIYSYLSVFPENFILPVAVLSLIMGLILFIVLDGYLLNVLKLSIKKSSDLPEWNNYIELFKTGFLFSMGLIIISSIGPILQNLIRSFDMNLVLFLLSMSLKILASLYVPLSAVNYAQEGRLASFFDFPKIFKMISREYILVFLAVRILAPSFVAIPMSLLILLMIAILYIFGFRDLSSISSEIPLLLILLIPLYIIFSINTYWVGLYSYRVFTNYFISKNSDQKNFQ</sequence>
<accession>A9ABA4</accession>
<reference evidence="2" key="1">
    <citation type="submission" date="2007-10" db="EMBL/GenBank/DDBJ databases">
        <title>Complete sequence of Methanococcus maripaludis C6.</title>
        <authorList>
            <consortium name="US DOE Joint Genome Institute"/>
            <person name="Copeland A."/>
            <person name="Lucas S."/>
            <person name="Lapidus A."/>
            <person name="Barry K."/>
            <person name="Glavina del Rio T."/>
            <person name="Dalin E."/>
            <person name="Tice H."/>
            <person name="Pitluck S."/>
            <person name="Clum A."/>
            <person name="Schmutz J."/>
            <person name="Larimer F."/>
            <person name="Land M."/>
            <person name="Hauser L."/>
            <person name="Kyrpides N."/>
            <person name="Mikhailova N."/>
            <person name="Sieprawska-Lupa M."/>
            <person name="Whitman W.B."/>
            <person name="Richardson P."/>
        </authorList>
    </citation>
    <scope>NUCLEOTIDE SEQUENCE [LARGE SCALE GENOMIC DNA]</scope>
    <source>
        <strain evidence="2">C6</strain>
    </source>
</reference>
<feature type="transmembrane region" description="Helical" evidence="1">
    <location>
        <begin position="105"/>
        <end position="126"/>
    </location>
</feature>
<keyword evidence="1" id="KW-0812">Transmembrane</keyword>
<feature type="transmembrane region" description="Helical" evidence="1">
    <location>
        <begin position="138"/>
        <end position="163"/>
    </location>
</feature>
<feature type="transmembrane region" description="Helical" evidence="1">
    <location>
        <begin position="184"/>
        <end position="217"/>
    </location>
</feature>
<feature type="transmembrane region" description="Helical" evidence="1">
    <location>
        <begin position="59"/>
        <end position="84"/>
    </location>
</feature>
<dbReference type="eggNOG" id="arCOG02880">
    <property type="taxonomic scope" value="Archaea"/>
</dbReference>
<evidence type="ECO:0000313" key="2">
    <source>
        <dbReference type="EMBL" id="ABX02627.1"/>
    </source>
</evidence>
<organism evidence="2">
    <name type="scientific">Methanococcus maripaludis (strain C6 / ATCC BAA-1332)</name>
    <dbReference type="NCBI Taxonomy" id="444158"/>
    <lineage>
        <taxon>Archaea</taxon>
        <taxon>Methanobacteriati</taxon>
        <taxon>Methanobacteriota</taxon>
        <taxon>Methanomada group</taxon>
        <taxon>Methanococci</taxon>
        <taxon>Methanococcales</taxon>
        <taxon>Methanococcaceae</taxon>
        <taxon>Methanococcus</taxon>
    </lineage>
</organism>
<dbReference type="Pfam" id="PF13197">
    <property type="entry name" value="DUF4013"/>
    <property type="match status" value="1"/>
</dbReference>
<dbReference type="InterPro" id="IPR025098">
    <property type="entry name" value="DUF4013"/>
</dbReference>
<proteinExistence type="predicted"/>
<dbReference type="KEGG" id="mmx:MmarC6_1816"/>
<evidence type="ECO:0000256" key="1">
    <source>
        <dbReference type="SAM" id="Phobius"/>
    </source>
</evidence>
<keyword evidence="1" id="KW-1133">Transmembrane helix</keyword>
<dbReference type="AlphaFoldDB" id="A9ABA4"/>
<feature type="transmembrane region" description="Helical" evidence="1">
    <location>
        <begin position="229"/>
        <end position="255"/>
    </location>
</feature>
<feature type="transmembrane region" description="Helical" evidence="1">
    <location>
        <begin position="21"/>
        <end position="47"/>
    </location>
</feature>
<dbReference type="OrthoDB" id="60637at2157"/>
<dbReference type="EMBL" id="CP000867">
    <property type="protein sequence ID" value="ABX02627.1"/>
    <property type="molecule type" value="Genomic_DNA"/>
</dbReference>
<keyword evidence="1" id="KW-0472">Membrane</keyword>
<protein>
    <submittedName>
        <fullName evidence="2">Uncharacterized protein</fullName>
    </submittedName>
</protein>
<gene>
    <name evidence="2" type="ordered locus">MmarC6_1816</name>
</gene>